<dbReference type="SUPFAM" id="SSF52172">
    <property type="entry name" value="CheY-like"/>
    <property type="match status" value="1"/>
</dbReference>
<dbReference type="InterPro" id="IPR016032">
    <property type="entry name" value="Sig_transdc_resp-reg_C-effctor"/>
</dbReference>
<accession>A0AB39SG08</accession>
<gene>
    <name evidence="5" type="ORF">AB5J50_40190</name>
</gene>
<dbReference type="SUPFAM" id="SSF46894">
    <property type="entry name" value="C-terminal effector domain of the bipartite response regulators"/>
    <property type="match status" value="1"/>
</dbReference>
<sequence>MSAPGITALVVLDNELLSHGVRSMLKSIPTMGSVWACGKAAEALALLPAQRPDIVLCLGSGPDTPALVRGAVQHGAKALLLLEGPDPDAVDEATLLAAHGFLMQAEVTVEKLREALDRVHSGDIPLPPGMARTLMSRQTRRPARRISLTPREGEVLHLLAEGLSNKQIARRLGISEHGIKRHVTNLLAKLNSPNRTLAVALALQEGLIRAAQPA</sequence>
<keyword evidence="2" id="KW-0238">DNA-binding</keyword>
<dbReference type="Gene3D" id="3.40.50.2300">
    <property type="match status" value="1"/>
</dbReference>
<name>A0AB39SG08_9ACTN</name>
<dbReference type="InterPro" id="IPR000792">
    <property type="entry name" value="Tscrpt_reg_LuxR_C"/>
</dbReference>
<dbReference type="RefSeq" id="WP_369263582.1">
    <property type="nucleotide sequence ID" value="NZ_CP163440.1"/>
</dbReference>
<evidence type="ECO:0000259" key="4">
    <source>
        <dbReference type="PROSITE" id="PS50043"/>
    </source>
</evidence>
<dbReference type="InterPro" id="IPR011006">
    <property type="entry name" value="CheY-like_superfamily"/>
</dbReference>
<dbReference type="PANTHER" id="PTHR44688:SF16">
    <property type="entry name" value="DNA-BINDING TRANSCRIPTIONAL ACTIVATOR DEVR_DOSR"/>
    <property type="match status" value="1"/>
</dbReference>
<evidence type="ECO:0000256" key="3">
    <source>
        <dbReference type="ARBA" id="ARBA00023163"/>
    </source>
</evidence>
<feature type="domain" description="HTH luxR-type" evidence="4">
    <location>
        <begin position="141"/>
        <end position="206"/>
    </location>
</feature>
<evidence type="ECO:0000313" key="5">
    <source>
        <dbReference type="EMBL" id="XDQ66587.1"/>
    </source>
</evidence>
<evidence type="ECO:0000256" key="1">
    <source>
        <dbReference type="ARBA" id="ARBA00023015"/>
    </source>
</evidence>
<dbReference type="CDD" id="cd06170">
    <property type="entry name" value="LuxR_C_like"/>
    <property type="match status" value="1"/>
</dbReference>
<keyword evidence="3" id="KW-0804">Transcription</keyword>
<keyword evidence="1" id="KW-0805">Transcription regulation</keyword>
<proteinExistence type="predicted"/>
<dbReference type="SMART" id="SM00421">
    <property type="entry name" value="HTH_LUXR"/>
    <property type="match status" value="1"/>
</dbReference>
<dbReference type="GO" id="GO:0006355">
    <property type="term" value="P:regulation of DNA-templated transcription"/>
    <property type="evidence" value="ECO:0007669"/>
    <property type="project" value="InterPro"/>
</dbReference>
<dbReference type="Pfam" id="PF00196">
    <property type="entry name" value="GerE"/>
    <property type="match status" value="1"/>
</dbReference>
<protein>
    <submittedName>
        <fullName evidence="5">Response regulator transcription factor</fullName>
    </submittedName>
</protein>
<dbReference type="EMBL" id="CP163440">
    <property type="protein sequence ID" value="XDQ66587.1"/>
    <property type="molecule type" value="Genomic_DNA"/>
</dbReference>
<reference evidence="5" key="1">
    <citation type="submission" date="2024-07" db="EMBL/GenBank/DDBJ databases">
        <authorList>
            <person name="Yu S.T."/>
        </authorList>
    </citation>
    <scope>NUCLEOTIDE SEQUENCE</scope>
    <source>
        <strain evidence="5">R35</strain>
    </source>
</reference>
<organism evidence="5">
    <name type="scientific">Streptomyces sp. R35</name>
    <dbReference type="NCBI Taxonomy" id="3238630"/>
    <lineage>
        <taxon>Bacteria</taxon>
        <taxon>Bacillati</taxon>
        <taxon>Actinomycetota</taxon>
        <taxon>Actinomycetes</taxon>
        <taxon>Kitasatosporales</taxon>
        <taxon>Streptomycetaceae</taxon>
        <taxon>Streptomyces</taxon>
    </lineage>
</organism>
<dbReference type="AlphaFoldDB" id="A0AB39SG08"/>
<dbReference type="GO" id="GO:0003677">
    <property type="term" value="F:DNA binding"/>
    <property type="evidence" value="ECO:0007669"/>
    <property type="project" value="UniProtKB-KW"/>
</dbReference>
<dbReference type="PROSITE" id="PS50043">
    <property type="entry name" value="HTH_LUXR_2"/>
    <property type="match status" value="1"/>
</dbReference>
<evidence type="ECO:0000256" key="2">
    <source>
        <dbReference type="ARBA" id="ARBA00023125"/>
    </source>
</evidence>
<dbReference type="PANTHER" id="PTHR44688">
    <property type="entry name" value="DNA-BINDING TRANSCRIPTIONAL ACTIVATOR DEVR_DOSR"/>
    <property type="match status" value="1"/>
</dbReference>
<dbReference type="PRINTS" id="PR00038">
    <property type="entry name" value="HTHLUXR"/>
</dbReference>